<accession>A0A0N4ZL87</accession>
<feature type="region of interest" description="Disordered" evidence="7">
    <location>
        <begin position="189"/>
        <end position="292"/>
    </location>
</feature>
<sequence>MSKTKELTEKNLSSNTSVNKSVQHISEKTAQGSTLKTLSGTQDGNIYNDPVSQNSKGIPFTKEDRKRVIKEANRTNLFTAEYVGKCLAFYGILYAIYGSFAGMVMYLYTMGSWHEDMPTFSGQGTFIGVPGLIMIPHLEAKRESPRIKYSVKDRDSYKKYIDSIVGHISKNQGVSKELINAPVDVFKDRRKREESADTKEDDNQPTDTKEDDNVPTDTEENNDTSDDTIKEDDGSVAEANEDVPTPGEPKLLPKDEIPETKPEDVKEDTNEEVKNDETKSIVDDKDINNEMNAKPVTNEPVKFESNIKCSIENDYGYSSGEPCFLLYLNNVLNWNKPTFNNSNIPPKYNSDRHNFSDVESLKYTIPVSCSLKGKEGDGNKHFTYDSYGIIDQQNYYPVSINTDVTKKPYMFVQLKNIPKNVKNTVTCQYYVDNEVTEVEAKAMSYSFAVEISE</sequence>
<dbReference type="AlphaFoldDB" id="A0A0N4ZL87"/>
<dbReference type="GO" id="GO:0001671">
    <property type="term" value="F:ATPase activator activity"/>
    <property type="evidence" value="ECO:0007669"/>
    <property type="project" value="TreeGrafter"/>
</dbReference>
<evidence type="ECO:0000256" key="8">
    <source>
        <dbReference type="SAM" id="Phobius"/>
    </source>
</evidence>
<dbReference type="WBParaSite" id="PTRK_0000904300.1">
    <property type="protein sequence ID" value="PTRK_0000904300.1"/>
    <property type="gene ID" value="PTRK_0000904300"/>
</dbReference>
<evidence type="ECO:0000313" key="10">
    <source>
        <dbReference type="WBParaSite" id="PTRK_0000904300.1"/>
    </source>
</evidence>
<dbReference type="Pfam" id="PF00287">
    <property type="entry name" value="Na_K-ATPase"/>
    <property type="match status" value="2"/>
</dbReference>
<feature type="compositionally biased region" description="Acidic residues" evidence="7">
    <location>
        <begin position="213"/>
        <end position="226"/>
    </location>
</feature>
<evidence type="ECO:0000256" key="5">
    <source>
        <dbReference type="ARBA" id="ARBA00022989"/>
    </source>
</evidence>
<dbReference type="PANTHER" id="PTHR11523">
    <property type="entry name" value="SODIUM/POTASSIUM-DEPENDENT ATPASE BETA SUBUNIT"/>
    <property type="match status" value="1"/>
</dbReference>
<evidence type="ECO:0000256" key="3">
    <source>
        <dbReference type="ARBA" id="ARBA00022692"/>
    </source>
</evidence>
<keyword evidence="4" id="KW-0735">Signal-anchor</keyword>
<keyword evidence="3 8" id="KW-0812">Transmembrane</keyword>
<dbReference type="GO" id="GO:0005890">
    <property type="term" value="C:sodium:potassium-exchanging ATPase complex"/>
    <property type="evidence" value="ECO:0007669"/>
    <property type="project" value="InterPro"/>
</dbReference>
<feature type="compositionally biased region" description="Basic and acidic residues" evidence="7">
    <location>
        <begin position="251"/>
        <end position="288"/>
    </location>
</feature>
<proteinExistence type="inferred from homology"/>
<dbReference type="GO" id="GO:0006883">
    <property type="term" value="P:intracellular sodium ion homeostasis"/>
    <property type="evidence" value="ECO:0007669"/>
    <property type="project" value="TreeGrafter"/>
</dbReference>
<evidence type="ECO:0000256" key="6">
    <source>
        <dbReference type="ARBA" id="ARBA00023136"/>
    </source>
</evidence>
<evidence type="ECO:0000256" key="1">
    <source>
        <dbReference type="ARBA" id="ARBA00004606"/>
    </source>
</evidence>
<feature type="compositionally biased region" description="Basic and acidic residues" evidence="7">
    <location>
        <begin position="189"/>
        <end position="212"/>
    </location>
</feature>
<evidence type="ECO:0000256" key="4">
    <source>
        <dbReference type="ARBA" id="ARBA00022968"/>
    </source>
</evidence>
<feature type="transmembrane region" description="Helical" evidence="8">
    <location>
        <begin position="87"/>
        <end position="108"/>
    </location>
</feature>
<comment type="similarity">
    <text evidence="2">Belongs to the X(+)/potassium ATPases subunit beta family.</text>
</comment>
<keyword evidence="5 8" id="KW-1133">Transmembrane helix</keyword>
<evidence type="ECO:0000256" key="2">
    <source>
        <dbReference type="ARBA" id="ARBA00005876"/>
    </source>
</evidence>
<dbReference type="GO" id="GO:0030007">
    <property type="term" value="P:intracellular potassium ion homeostasis"/>
    <property type="evidence" value="ECO:0007669"/>
    <property type="project" value="TreeGrafter"/>
</dbReference>
<evidence type="ECO:0000313" key="9">
    <source>
        <dbReference type="Proteomes" id="UP000038045"/>
    </source>
</evidence>
<reference evidence="10" key="1">
    <citation type="submission" date="2017-02" db="UniProtKB">
        <authorList>
            <consortium name="WormBaseParasite"/>
        </authorList>
    </citation>
    <scope>IDENTIFICATION</scope>
</reference>
<dbReference type="STRING" id="131310.A0A0N4ZL87"/>
<dbReference type="GO" id="GO:1990573">
    <property type="term" value="P:potassium ion import across plasma membrane"/>
    <property type="evidence" value="ECO:0007669"/>
    <property type="project" value="TreeGrafter"/>
</dbReference>
<organism evidence="9 10">
    <name type="scientific">Parastrongyloides trichosuri</name>
    <name type="common">Possum-specific nematode worm</name>
    <dbReference type="NCBI Taxonomy" id="131310"/>
    <lineage>
        <taxon>Eukaryota</taxon>
        <taxon>Metazoa</taxon>
        <taxon>Ecdysozoa</taxon>
        <taxon>Nematoda</taxon>
        <taxon>Chromadorea</taxon>
        <taxon>Rhabditida</taxon>
        <taxon>Tylenchina</taxon>
        <taxon>Panagrolaimomorpha</taxon>
        <taxon>Strongyloidoidea</taxon>
        <taxon>Strongyloididae</taxon>
        <taxon>Parastrongyloides</taxon>
    </lineage>
</organism>
<evidence type="ECO:0000256" key="7">
    <source>
        <dbReference type="SAM" id="MobiDB-lite"/>
    </source>
</evidence>
<keyword evidence="9" id="KW-1185">Reference proteome</keyword>
<dbReference type="PANTHER" id="PTHR11523:SF28">
    <property type="entry name" value="NA_K-ATPASE BETA SUBUNIT ISOFORM 4-RELATED"/>
    <property type="match status" value="1"/>
</dbReference>
<keyword evidence="6 8" id="KW-0472">Membrane</keyword>
<dbReference type="InterPro" id="IPR000402">
    <property type="entry name" value="Na/K_ATPase_sub_beta"/>
</dbReference>
<dbReference type="Proteomes" id="UP000038045">
    <property type="component" value="Unplaced"/>
</dbReference>
<comment type="subcellular location">
    <subcellularLocation>
        <location evidence="1">Membrane</location>
        <topology evidence="1">Single-pass type II membrane protein</topology>
    </subcellularLocation>
</comment>
<feature type="compositionally biased region" description="Polar residues" evidence="7">
    <location>
        <begin position="10"/>
        <end position="56"/>
    </location>
</feature>
<protein>
    <submittedName>
        <fullName evidence="10">SUN domain-containing protein</fullName>
    </submittedName>
</protein>
<name>A0A0N4ZL87_PARTI</name>
<dbReference type="GO" id="GO:0036376">
    <property type="term" value="P:sodium ion export across plasma membrane"/>
    <property type="evidence" value="ECO:0007669"/>
    <property type="project" value="TreeGrafter"/>
</dbReference>
<dbReference type="Gene3D" id="2.60.40.1660">
    <property type="entry name" value="Na, k-atpase alpha subunit"/>
    <property type="match status" value="2"/>
</dbReference>
<dbReference type="InterPro" id="IPR038702">
    <property type="entry name" value="Na/K_ATPase_sub_beta_sf"/>
</dbReference>
<feature type="region of interest" description="Disordered" evidence="7">
    <location>
        <begin position="1"/>
        <end position="58"/>
    </location>
</feature>